<evidence type="ECO:0000313" key="5">
    <source>
        <dbReference type="Proteomes" id="UP000193689"/>
    </source>
</evidence>
<sequence>MNTATVSMAVTPTVISTFMSHYLNRRPLKQRPTAHLSYDEGLHLIRSFLTFAAQHTVEELQTFTSQWVPHPQWVKVDTVEIPVEKVDEAATAIQDQLGPVGIRRVGGKTWWQWRKPKIPLEAEWVEMRADRHERKESGEPGKRVMLYVHGGAYFFGSVDEHRYQLQRHSRKLKARLFAPKYRLAPQFPFPCGLQDCLAAYLYLLTVQDPTTVIFAGDSAGGGMVLSLLVVIRDRGLPLPAGAILISPWVDLTHSFPSVASECPLDYIPSHGFHHKPSTSWPPPNSDEHAMLVEQVKMHADLSQAKLGKQASVEMQQDDRDAAEGSTPPAQDVAPDLLSINLDGKEIYLKDQIQMYTTNDMLFHPLVSPIMQPTLGGLPPLLIMVGGGEFLRDEQIYLAHKCANPTEYTLDDARMDDLAKEQLARFKPTDVQLQVWDDLCHVAPTLSFTRPAKFMYRSIAQFGAWALARAQHTEIEILDDDDISVISSEIGGSRTPTREEMKSSTPEAVGKAGDELPVFKSHMIRQRVDRHGILTPLDPPTDLPACTMDPAKVGTLQEGPVRKWLEARRHLDHRFAATRAKIHKARLKEMIAGYKDFPGEKPPPSALAGRLHKDYETDPTKKKKKKGLGLALWSLWGSKHDEMTVSRKQDTDEPQRRVTTQGGAGARSVGDLQRQEQHVRDDHQTTADVAVAGAALDDTFEEEPVTSSTPRTSRQS</sequence>
<organism evidence="4 5">
    <name type="scientific">Pseudomassariella vexata</name>
    <dbReference type="NCBI Taxonomy" id="1141098"/>
    <lineage>
        <taxon>Eukaryota</taxon>
        <taxon>Fungi</taxon>
        <taxon>Dikarya</taxon>
        <taxon>Ascomycota</taxon>
        <taxon>Pezizomycotina</taxon>
        <taxon>Sordariomycetes</taxon>
        <taxon>Xylariomycetidae</taxon>
        <taxon>Amphisphaeriales</taxon>
        <taxon>Pseudomassariaceae</taxon>
        <taxon>Pseudomassariella</taxon>
    </lineage>
</organism>
<accession>A0A1Y2DQ61</accession>
<keyword evidence="5" id="KW-1185">Reference proteome</keyword>
<dbReference type="GeneID" id="63776877"/>
<dbReference type="Gene3D" id="3.40.50.1820">
    <property type="entry name" value="alpha/beta hydrolase"/>
    <property type="match status" value="1"/>
</dbReference>
<feature type="region of interest" description="Disordered" evidence="2">
    <location>
        <begin position="643"/>
        <end position="715"/>
    </location>
</feature>
<evidence type="ECO:0000313" key="4">
    <source>
        <dbReference type="EMBL" id="ORY61319.1"/>
    </source>
</evidence>
<evidence type="ECO:0000259" key="3">
    <source>
        <dbReference type="Pfam" id="PF07859"/>
    </source>
</evidence>
<dbReference type="PANTHER" id="PTHR48081:SF19">
    <property type="entry name" value="AB HYDROLASE SUPERFAMILY PROTEIN C4A8.06C"/>
    <property type="match status" value="1"/>
</dbReference>
<feature type="domain" description="Alpha/beta hydrolase fold-3" evidence="3">
    <location>
        <begin position="352"/>
        <end position="402"/>
    </location>
</feature>
<reference evidence="4 5" key="1">
    <citation type="submission" date="2016-07" db="EMBL/GenBank/DDBJ databases">
        <title>Pervasive Adenine N6-methylation of Active Genes in Fungi.</title>
        <authorList>
            <consortium name="DOE Joint Genome Institute"/>
            <person name="Mondo S.J."/>
            <person name="Dannebaum R.O."/>
            <person name="Kuo R.C."/>
            <person name="Labutti K."/>
            <person name="Haridas S."/>
            <person name="Kuo A."/>
            <person name="Salamov A."/>
            <person name="Ahrendt S.R."/>
            <person name="Lipzen A."/>
            <person name="Sullivan W."/>
            <person name="Andreopoulos W.B."/>
            <person name="Clum A."/>
            <person name="Lindquist E."/>
            <person name="Daum C."/>
            <person name="Ramamoorthy G.K."/>
            <person name="Gryganskyi A."/>
            <person name="Culley D."/>
            <person name="Magnuson J.K."/>
            <person name="James T.Y."/>
            <person name="O'Malley M.A."/>
            <person name="Stajich J.E."/>
            <person name="Spatafora J.W."/>
            <person name="Visel A."/>
            <person name="Grigoriev I.V."/>
        </authorList>
    </citation>
    <scope>NUCLEOTIDE SEQUENCE [LARGE SCALE GENOMIC DNA]</scope>
    <source>
        <strain evidence="4 5">CBS 129021</strain>
    </source>
</reference>
<dbReference type="EMBL" id="MCFJ01000010">
    <property type="protein sequence ID" value="ORY61319.1"/>
    <property type="molecule type" value="Genomic_DNA"/>
</dbReference>
<dbReference type="GO" id="GO:0016787">
    <property type="term" value="F:hydrolase activity"/>
    <property type="evidence" value="ECO:0007669"/>
    <property type="project" value="UniProtKB-KW"/>
</dbReference>
<dbReference type="STRING" id="1141098.A0A1Y2DQ61"/>
<dbReference type="OrthoDB" id="2336090at2759"/>
<dbReference type="Pfam" id="PF07859">
    <property type="entry name" value="Abhydrolase_3"/>
    <property type="match status" value="2"/>
</dbReference>
<feature type="region of interest" description="Disordered" evidence="2">
    <location>
        <begin position="306"/>
        <end position="333"/>
    </location>
</feature>
<feature type="domain" description="Alpha/beta hydrolase fold-3" evidence="3">
    <location>
        <begin position="145"/>
        <end position="258"/>
    </location>
</feature>
<evidence type="ECO:0000256" key="1">
    <source>
        <dbReference type="ARBA" id="ARBA00022801"/>
    </source>
</evidence>
<keyword evidence="1 4" id="KW-0378">Hydrolase</keyword>
<feature type="compositionally biased region" description="Basic and acidic residues" evidence="2">
    <location>
        <begin position="643"/>
        <end position="655"/>
    </location>
</feature>
<name>A0A1Y2DQ61_9PEZI</name>
<dbReference type="Proteomes" id="UP000193689">
    <property type="component" value="Unassembled WGS sequence"/>
</dbReference>
<protein>
    <submittedName>
        <fullName evidence="4">Alpha/Beta hydrolase protein</fullName>
    </submittedName>
</protein>
<dbReference type="PANTHER" id="PTHR48081">
    <property type="entry name" value="AB HYDROLASE SUPERFAMILY PROTEIN C4A8.06C"/>
    <property type="match status" value="1"/>
</dbReference>
<feature type="compositionally biased region" description="Basic and acidic residues" evidence="2">
    <location>
        <begin position="672"/>
        <end position="684"/>
    </location>
</feature>
<dbReference type="AlphaFoldDB" id="A0A1Y2DQ61"/>
<proteinExistence type="predicted"/>
<dbReference type="InterPro" id="IPR050300">
    <property type="entry name" value="GDXG_lipolytic_enzyme"/>
</dbReference>
<dbReference type="RefSeq" id="XP_040713396.1">
    <property type="nucleotide sequence ID" value="XM_040860665.1"/>
</dbReference>
<comment type="caution">
    <text evidence="4">The sequence shown here is derived from an EMBL/GenBank/DDBJ whole genome shotgun (WGS) entry which is preliminary data.</text>
</comment>
<feature type="region of interest" description="Disordered" evidence="2">
    <location>
        <begin position="487"/>
        <end position="510"/>
    </location>
</feature>
<dbReference type="InParanoid" id="A0A1Y2DQ61"/>
<dbReference type="SUPFAM" id="SSF53474">
    <property type="entry name" value="alpha/beta-Hydrolases"/>
    <property type="match status" value="1"/>
</dbReference>
<dbReference type="InterPro" id="IPR013094">
    <property type="entry name" value="AB_hydrolase_3"/>
</dbReference>
<feature type="compositionally biased region" description="Low complexity" evidence="2">
    <location>
        <begin position="685"/>
        <end position="696"/>
    </location>
</feature>
<dbReference type="InterPro" id="IPR029058">
    <property type="entry name" value="AB_hydrolase_fold"/>
</dbReference>
<evidence type="ECO:0000256" key="2">
    <source>
        <dbReference type="SAM" id="MobiDB-lite"/>
    </source>
</evidence>
<gene>
    <name evidence="4" type="ORF">BCR38DRAFT_439870</name>
</gene>
<feature type="compositionally biased region" description="Polar residues" evidence="2">
    <location>
        <begin position="704"/>
        <end position="715"/>
    </location>
</feature>